<organism evidence="1 2">
    <name type="scientific">Diphasiastrum complanatum</name>
    <name type="common">Issler's clubmoss</name>
    <name type="synonym">Lycopodium complanatum</name>
    <dbReference type="NCBI Taxonomy" id="34168"/>
    <lineage>
        <taxon>Eukaryota</taxon>
        <taxon>Viridiplantae</taxon>
        <taxon>Streptophyta</taxon>
        <taxon>Embryophyta</taxon>
        <taxon>Tracheophyta</taxon>
        <taxon>Lycopodiopsida</taxon>
        <taxon>Lycopodiales</taxon>
        <taxon>Lycopodiaceae</taxon>
        <taxon>Lycopodioideae</taxon>
        <taxon>Diphasiastrum</taxon>
    </lineage>
</organism>
<gene>
    <name evidence="1" type="ORF">O6H91_02G076300</name>
</gene>
<name>A0ACC2EHB1_DIPCM</name>
<accession>A0ACC2EHB1</accession>
<protein>
    <submittedName>
        <fullName evidence="1">Uncharacterized protein</fullName>
    </submittedName>
</protein>
<dbReference type="EMBL" id="CM055093">
    <property type="protein sequence ID" value="KAJ7565808.1"/>
    <property type="molecule type" value="Genomic_DNA"/>
</dbReference>
<proteinExistence type="predicted"/>
<comment type="caution">
    <text evidence="1">The sequence shown here is derived from an EMBL/GenBank/DDBJ whole genome shotgun (WGS) entry which is preliminary data.</text>
</comment>
<sequence>MQPCLEREYSDDDESLIGAEGGDVWRDQVRGNLDDYRPVKGAVKTGTGSVQQQIFYGGVDDWTILQSPLQTAHNSIYPGHAFPISNHSQVDPTSCRQQNPQAQNNIDGVSVPEVAQDCCLSLSSCREINLMAWICHPVHLPCWHQWRWTTLFKITLKLLETELLQNKSCMKGCNFVVGL</sequence>
<evidence type="ECO:0000313" key="2">
    <source>
        <dbReference type="Proteomes" id="UP001162992"/>
    </source>
</evidence>
<keyword evidence="2" id="KW-1185">Reference proteome</keyword>
<evidence type="ECO:0000313" key="1">
    <source>
        <dbReference type="EMBL" id="KAJ7565808.1"/>
    </source>
</evidence>
<dbReference type="Proteomes" id="UP001162992">
    <property type="component" value="Chromosome 2"/>
</dbReference>
<reference evidence="2" key="1">
    <citation type="journal article" date="2024" name="Proc. Natl. Acad. Sci. U.S.A.">
        <title>Extraordinary preservation of gene collinearity over three hundred million years revealed in homosporous lycophytes.</title>
        <authorList>
            <person name="Li C."/>
            <person name="Wickell D."/>
            <person name="Kuo L.Y."/>
            <person name="Chen X."/>
            <person name="Nie B."/>
            <person name="Liao X."/>
            <person name="Peng D."/>
            <person name="Ji J."/>
            <person name="Jenkins J."/>
            <person name="Williams M."/>
            <person name="Shu S."/>
            <person name="Plott C."/>
            <person name="Barry K."/>
            <person name="Rajasekar S."/>
            <person name="Grimwood J."/>
            <person name="Han X."/>
            <person name="Sun S."/>
            <person name="Hou Z."/>
            <person name="He W."/>
            <person name="Dai G."/>
            <person name="Sun C."/>
            <person name="Schmutz J."/>
            <person name="Leebens-Mack J.H."/>
            <person name="Li F.W."/>
            <person name="Wang L."/>
        </authorList>
    </citation>
    <scope>NUCLEOTIDE SEQUENCE [LARGE SCALE GENOMIC DNA]</scope>
    <source>
        <strain evidence="2">cv. PW_Plant_1</strain>
    </source>
</reference>